<dbReference type="EMBL" id="BARV01003729">
    <property type="protein sequence ID" value="GAI10912.1"/>
    <property type="molecule type" value="Genomic_DNA"/>
</dbReference>
<organism evidence="1">
    <name type="scientific">marine sediment metagenome</name>
    <dbReference type="NCBI Taxonomy" id="412755"/>
    <lineage>
        <taxon>unclassified sequences</taxon>
        <taxon>metagenomes</taxon>
        <taxon>ecological metagenomes</taxon>
    </lineage>
</organism>
<proteinExistence type="predicted"/>
<gene>
    <name evidence="1" type="ORF">S06H3_08728</name>
</gene>
<sequence length="79" mass="8634">MLRLGGQISQNLRLREFPTRGGNGALPPKVGISQNPLRLTLEPVPIIGSLRDGYQNTTTHPTSSRIHTLTILKVIDHIG</sequence>
<accession>X1KUY3</accession>
<dbReference type="AlphaFoldDB" id="X1KUY3"/>
<name>X1KUY3_9ZZZZ</name>
<reference evidence="1" key="1">
    <citation type="journal article" date="2014" name="Front. Microbiol.">
        <title>High frequency of phylogenetically diverse reductive dehalogenase-homologous genes in deep subseafloor sedimentary metagenomes.</title>
        <authorList>
            <person name="Kawai M."/>
            <person name="Futagami T."/>
            <person name="Toyoda A."/>
            <person name="Takaki Y."/>
            <person name="Nishi S."/>
            <person name="Hori S."/>
            <person name="Arai W."/>
            <person name="Tsubouchi T."/>
            <person name="Morono Y."/>
            <person name="Uchiyama I."/>
            <person name="Ito T."/>
            <person name="Fujiyama A."/>
            <person name="Inagaki F."/>
            <person name="Takami H."/>
        </authorList>
    </citation>
    <scope>NUCLEOTIDE SEQUENCE</scope>
    <source>
        <strain evidence="1">Expedition CK06-06</strain>
    </source>
</reference>
<evidence type="ECO:0000313" key="1">
    <source>
        <dbReference type="EMBL" id="GAI10912.1"/>
    </source>
</evidence>
<protein>
    <submittedName>
        <fullName evidence="1">Uncharacterized protein</fullName>
    </submittedName>
</protein>
<comment type="caution">
    <text evidence="1">The sequence shown here is derived from an EMBL/GenBank/DDBJ whole genome shotgun (WGS) entry which is preliminary data.</text>
</comment>